<dbReference type="Gene3D" id="2.20.70.10">
    <property type="match status" value="3"/>
</dbReference>
<protein>
    <recommendedName>
        <fullName evidence="8">Transcription elongation regulator 1</fullName>
    </recommendedName>
</protein>
<dbReference type="PANTHER" id="PTHR15377">
    <property type="entry name" value="TRANSCRIPTION ELONGATION REGULATOR 1"/>
    <property type="match status" value="1"/>
</dbReference>
<evidence type="ECO:0000256" key="1">
    <source>
        <dbReference type="ARBA" id="ARBA00022737"/>
    </source>
</evidence>
<dbReference type="Gene3D" id="1.10.10.440">
    <property type="entry name" value="FF domain"/>
    <property type="match status" value="3"/>
</dbReference>
<dbReference type="Pfam" id="PF00397">
    <property type="entry name" value="WW"/>
    <property type="match status" value="1"/>
</dbReference>
<feature type="domain" description="WW" evidence="4">
    <location>
        <begin position="170"/>
        <end position="203"/>
    </location>
</feature>
<comment type="caution">
    <text evidence="6">The sequence shown here is derived from an EMBL/GenBank/DDBJ whole genome shotgun (WGS) entry which is preliminary data.</text>
</comment>
<dbReference type="EMBL" id="CAJOBZ010000031">
    <property type="protein sequence ID" value="CAF4892752.1"/>
    <property type="molecule type" value="Genomic_DNA"/>
</dbReference>
<feature type="region of interest" description="Disordered" evidence="3">
    <location>
        <begin position="513"/>
        <end position="563"/>
    </location>
</feature>
<feature type="region of interest" description="Disordered" evidence="3">
    <location>
        <begin position="880"/>
        <end position="926"/>
    </location>
</feature>
<keyword evidence="2" id="KW-0175">Coiled coil</keyword>
<dbReference type="PROSITE" id="PS51676">
    <property type="entry name" value="FF"/>
    <property type="match status" value="3"/>
</dbReference>
<dbReference type="InterPro" id="IPR001202">
    <property type="entry name" value="WW_dom"/>
</dbReference>
<feature type="domain" description="FF" evidence="5">
    <location>
        <begin position="688"/>
        <end position="741"/>
    </location>
</feature>
<feature type="compositionally biased region" description="Basic and acidic residues" evidence="3">
    <location>
        <begin position="513"/>
        <end position="553"/>
    </location>
</feature>
<feature type="compositionally biased region" description="Low complexity" evidence="3">
    <location>
        <begin position="328"/>
        <end position="341"/>
    </location>
</feature>
<proteinExistence type="predicted"/>
<gene>
    <name evidence="6" type="ORF">PMACD_LOCUS10617</name>
</gene>
<feature type="compositionally biased region" description="Pro residues" evidence="3">
    <location>
        <begin position="65"/>
        <end position="74"/>
    </location>
</feature>
<name>A0A821UMX8_9NEOP</name>
<feature type="coiled-coil region" evidence="2">
    <location>
        <begin position="802"/>
        <end position="834"/>
    </location>
</feature>
<dbReference type="Pfam" id="PF01846">
    <property type="entry name" value="FF"/>
    <property type="match status" value="3"/>
</dbReference>
<feature type="region of interest" description="Disordered" evidence="3">
    <location>
        <begin position="607"/>
        <end position="651"/>
    </location>
</feature>
<feature type="non-terminal residue" evidence="6">
    <location>
        <position position="926"/>
    </location>
</feature>
<feature type="domain" description="FF" evidence="5">
    <location>
        <begin position="753"/>
        <end position="808"/>
    </location>
</feature>
<evidence type="ECO:0000313" key="7">
    <source>
        <dbReference type="Proteomes" id="UP000663880"/>
    </source>
</evidence>
<dbReference type="SUPFAM" id="SSF51045">
    <property type="entry name" value="WW domain"/>
    <property type="match status" value="3"/>
</dbReference>
<dbReference type="InterPro" id="IPR045148">
    <property type="entry name" value="TCRG1-like"/>
</dbReference>
<keyword evidence="1" id="KW-0677">Repeat</keyword>
<evidence type="ECO:0000256" key="3">
    <source>
        <dbReference type="SAM" id="MobiDB-lite"/>
    </source>
</evidence>
<dbReference type="PANTHER" id="PTHR15377:SF3">
    <property type="entry name" value="WW DOMAIN-CONTAINING PROTEIN"/>
    <property type="match status" value="1"/>
</dbReference>
<feature type="compositionally biased region" description="Low complexity" evidence="3">
    <location>
        <begin position="291"/>
        <end position="302"/>
    </location>
</feature>
<dbReference type="AlphaFoldDB" id="A0A821UMX8"/>
<accession>A0A821UMX8</accession>
<dbReference type="PROSITE" id="PS50020">
    <property type="entry name" value="WW_DOMAIN_2"/>
    <property type="match status" value="3"/>
</dbReference>
<dbReference type="InterPro" id="IPR057565">
    <property type="entry name" value="WW_TCRG1_3rd"/>
</dbReference>
<dbReference type="FunFam" id="2.20.70.10:FF:000049">
    <property type="entry name" value="Transcription elongation regulator 1-like"/>
    <property type="match status" value="1"/>
</dbReference>
<evidence type="ECO:0008006" key="8">
    <source>
        <dbReference type="Google" id="ProtNLM"/>
    </source>
</evidence>
<feature type="region of interest" description="Disordered" evidence="3">
    <location>
        <begin position="1"/>
        <end position="74"/>
    </location>
</feature>
<dbReference type="PROSITE" id="PS01159">
    <property type="entry name" value="WW_DOMAIN_1"/>
    <property type="match status" value="1"/>
</dbReference>
<evidence type="ECO:0000256" key="2">
    <source>
        <dbReference type="SAM" id="Coils"/>
    </source>
</evidence>
<feature type="domain" description="FF" evidence="5">
    <location>
        <begin position="821"/>
        <end position="875"/>
    </location>
</feature>
<reference evidence="6" key="1">
    <citation type="submission" date="2021-02" db="EMBL/GenBank/DDBJ databases">
        <authorList>
            <person name="Steward A R."/>
        </authorList>
    </citation>
    <scope>NUCLEOTIDE SEQUENCE</scope>
</reference>
<dbReference type="InterPro" id="IPR002713">
    <property type="entry name" value="FF_domain"/>
</dbReference>
<dbReference type="GO" id="GO:0003712">
    <property type="term" value="F:transcription coregulator activity"/>
    <property type="evidence" value="ECO:0007669"/>
    <property type="project" value="TreeGrafter"/>
</dbReference>
<dbReference type="Proteomes" id="UP000663880">
    <property type="component" value="Unassembled WGS sequence"/>
</dbReference>
<feature type="domain" description="WW" evidence="4">
    <location>
        <begin position="427"/>
        <end position="460"/>
    </location>
</feature>
<feature type="compositionally biased region" description="Acidic residues" evidence="3">
    <location>
        <begin position="34"/>
        <end position="44"/>
    </location>
</feature>
<dbReference type="CDD" id="cd00201">
    <property type="entry name" value="WW"/>
    <property type="match status" value="2"/>
</dbReference>
<dbReference type="OrthoDB" id="63972at2759"/>
<dbReference type="Pfam" id="PF23517">
    <property type="entry name" value="WW_TCERG1"/>
    <property type="match status" value="1"/>
</dbReference>
<dbReference type="GO" id="GO:0070063">
    <property type="term" value="F:RNA polymerase binding"/>
    <property type="evidence" value="ECO:0007669"/>
    <property type="project" value="InterPro"/>
</dbReference>
<keyword evidence="7" id="KW-1185">Reference proteome</keyword>
<organism evidence="6 7">
    <name type="scientific">Pieris macdunnoughi</name>
    <dbReference type="NCBI Taxonomy" id="345717"/>
    <lineage>
        <taxon>Eukaryota</taxon>
        <taxon>Metazoa</taxon>
        <taxon>Ecdysozoa</taxon>
        <taxon>Arthropoda</taxon>
        <taxon>Hexapoda</taxon>
        <taxon>Insecta</taxon>
        <taxon>Pterygota</taxon>
        <taxon>Neoptera</taxon>
        <taxon>Endopterygota</taxon>
        <taxon>Lepidoptera</taxon>
        <taxon>Glossata</taxon>
        <taxon>Ditrysia</taxon>
        <taxon>Papilionoidea</taxon>
        <taxon>Pieridae</taxon>
        <taxon>Pierinae</taxon>
        <taxon>Pieris</taxon>
    </lineage>
</organism>
<dbReference type="GO" id="GO:0005634">
    <property type="term" value="C:nucleus"/>
    <property type="evidence" value="ECO:0007669"/>
    <property type="project" value="TreeGrafter"/>
</dbReference>
<dbReference type="SMART" id="SM00456">
    <property type="entry name" value="WW"/>
    <property type="match status" value="3"/>
</dbReference>
<dbReference type="SUPFAM" id="SSF81698">
    <property type="entry name" value="FF domain"/>
    <property type="match status" value="3"/>
</dbReference>
<evidence type="ECO:0000259" key="5">
    <source>
        <dbReference type="PROSITE" id="PS51676"/>
    </source>
</evidence>
<feature type="compositionally biased region" description="Polar residues" evidence="3">
    <location>
        <begin position="7"/>
        <end position="17"/>
    </location>
</feature>
<evidence type="ECO:0000313" key="6">
    <source>
        <dbReference type="EMBL" id="CAF4892752.1"/>
    </source>
</evidence>
<sequence length="926" mass="103497">MEEEYNMDTQDSVASDTNRNDGNDSDTVKSDYEFGYDESYEDEDGGFRGGPRGRGNFRGRGGRGMPPPGWMNGPPPMRFRGRGYGPGGPPMRGRGFFRGRGGPRFGPNGGPNFDNNWGPMGPPPPGMMGPPPFGPPPPGMMPPGGPMGPPPNMMGQPPPFGPPGMPPPNMPPPEIWVETKSDEGKSYYYHQRTRETTWTRPQESPTCKVITQAEMEAMVSAGQMPGMNPQTMGMNNPMGGPMGGPMGMMPNGMMGGMMPPGMGPQGGGSTPNSAPPYMTHPPPWAKDGNNQMKMDQSDQSTMDMDELPPGESLQNNQMPNAIAPVTTSSSGPSMGANMGSGPPMGGPNMGPPPNMGPGGGTWNPWGWGPPPMVAQPGFPGPDNNGQAPMGANQMSNSMSGDNESPIILDGSTPPPKKDTTVIPPELEAAAAEWTSHVAPDGRMYYHHAGRAHSVWIKPEPLQRLDELKAKIAVEKGERLDNLKNQSFWMVVSVIDVDEHADAVAAAEATVVEEKERTERERIDREKAEKEREEREKAEKEKVEKEKAKPDKTRPVTSTPITGTPWCVVWTGDGRVFFYNPTARLSVWERPAQLLGRKDVDAAVAQPPHLVQQQQQQQQQKKETTPSKGSNGDLKRGIDSDSDSESDGAKRAKQVEVVGVTTKKAIDANADAAVEAEMIAARKRVVVPFDQRVASFLQLLRESDVSAFSPWEKELHKIVFDDRYLLLESKERRQVFNKYVRDRAEEERKEKRNKLLLKKQSFKLLMEEAKLHSKSSFTEFSTKYCRDVRFRGIEKLRERETYFNEHIAELRKKEKEEKEKRREQAKQDFIQLLKDKNVDRHARWVEVKKKIDVDVRYKAVESSSLREDHFREYCKMIKDERKKDGKEKERERGSRKDKKDKDRDKEKEKEKEKDKDSKKEKKKDKGE</sequence>
<dbReference type="InterPro" id="IPR036517">
    <property type="entry name" value="FF_domain_sf"/>
</dbReference>
<dbReference type="SMART" id="SM00441">
    <property type="entry name" value="FF"/>
    <property type="match status" value="3"/>
</dbReference>
<evidence type="ECO:0000259" key="4">
    <source>
        <dbReference type="PROSITE" id="PS50020"/>
    </source>
</evidence>
<dbReference type="InterPro" id="IPR036020">
    <property type="entry name" value="WW_dom_sf"/>
</dbReference>
<feature type="region of interest" description="Disordered" evidence="3">
    <location>
        <begin position="260"/>
        <end position="398"/>
    </location>
</feature>
<feature type="domain" description="WW" evidence="4">
    <location>
        <begin position="559"/>
        <end position="592"/>
    </location>
</feature>
<feature type="compositionally biased region" description="Basic and acidic residues" evidence="3">
    <location>
        <begin position="18"/>
        <end position="32"/>
    </location>
</feature>